<dbReference type="OrthoDB" id="10250354at2759"/>
<dbReference type="SMART" id="SM00233">
    <property type="entry name" value="PH"/>
    <property type="match status" value="1"/>
</dbReference>
<accession>A0A812JU54</accession>
<feature type="region of interest" description="Disordered" evidence="1">
    <location>
        <begin position="124"/>
        <end position="157"/>
    </location>
</feature>
<dbReference type="EMBL" id="CAJNDS010000513">
    <property type="protein sequence ID" value="CAE7213746.1"/>
    <property type="molecule type" value="Genomic_DNA"/>
</dbReference>
<evidence type="ECO:0000259" key="2">
    <source>
        <dbReference type="SMART" id="SM00233"/>
    </source>
</evidence>
<feature type="region of interest" description="Disordered" evidence="1">
    <location>
        <begin position="667"/>
        <end position="731"/>
    </location>
</feature>
<sequence length="786" mass="85558">MAHTMPNILTASMPSLPLSPLSARGIDESISGDVTYRLGGQFWPSRCFAKLHGDLLMLQRSGRQQAAVSLTGAKVEVTSQTVQIEAPGSPSLSLRLNTSEEAIRWCQVLRRAVQRSRGFRDMVCSSPLISPRGASPSPRGASPSPRQANADVEDRVDQLQTQLREKDAAVKALGEAQNAAMARADAAADAKQEAEARAKLAEQALRTEQSLRDEREKKLEAVQDAMRSSKGDAEEKATKYAQELADLQIELATQKAEVASLNARLAAESDECKVQLAEAQSRTQACQALQDMVASLEKQLADSQRRKAAAENRFAAAEACRKAAEERCAGAEKRHVQDEQLAENLAAALREAKQSLLSAEANRDAGVDQALANERAARKAAEAAQTVLQSEVDNLKASLSSAEAKAKEAETRAQDLQKRLAADVRAKKAEQPADSLLSPRKKAEQAELARKEVEVRNHELQKRLAAAEAKLKKAEQAEEAYKDAEVRAEKMQRHLSRLEAEATEVREASSHFKEAEKLLKDLQEEDSKKVEAAEAGRRDAEARACELQNQVSSLESELARAKAAGSLQEVHLAVQKDAETRAISLQRQVSDMEADVKEVQQLRSDKEKAEQKVQTLEERLAAMEEGMASSSAAADQQALDLVLDLQRRLEAANSRLSAEERCRKAAEERRTAAERRLSETENQLERVAMQSPRKPSGEGSAWDETSPKPAPSEASTETYDNAQAEASDASHLHALLAAAELKANEESRARQSAQRQLIQAIKAATAAGAKMKAAELASRPERGATL</sequence>
<dbReference type="AlphaFoldDB" id="A0A812JU54"/>
<feature type="compositionally biased region" description="Basic and acidic residues" evidence="1">
    <location>
        <begin position="667"/>
        <end position="679"/>
    </location>
</feature>
<feature type="compositionally biased region" description="Low complexity" evidence="1">
    <location>
        <begin position="130"/>
        <end position="146"/>
    </location>
</feature>
<proteinExistence type="predicted"/>
<name>A0A812JU54_9DINO</name>
<dbReference type="InterPro" id="IPR001849">
    <property type="entry name" value="PH_domain"/>
</dbReference>
<reference evidence="3" key="1">
    <citation type="submission" date="2021-02" db="EMBL/GenBank/DDBJ databases">
        <authorList>
            <person name="Dougan E. K."/>
            <person name="Rhodes N."/>
            <person name="Thang M."/>
            <person name="Chan C."/>
        </authorList>
    </citation>
    <scope>NUCLEOTIDE SEQUENCE</scope>
</reference>
<organism evidence="3 4">
    <name type="scientific">Symbiodinium natans</name>
    <dbReference type="NCBI Taxonomy" id="878477"/>
    <lineage>
        <taxon>Eukaryota</taxon>
        <taxon>Sar</taxon>
        <taxon>Alveolata</taxon>
        <taxon>Dinophyceae</taxon>
        <taxon>Suessiales</taxon>
        <taxon>Symbiodiniaceae</taxon>
        <taxon>Symbiodinium</taxon>
    </lineage>
</organism>
<evidence type="ECO:0000256" key="1">
    <source>
        <dbReference type="SAM" id="MobiDB-lite"/>
    </source>
</evidence>
<comment type="caution">
    <text evidence="3">The sequence shown here is derived from an EMBL/GenBank/DDBJ whole genome shotgun (WGS) entry which is preliminary data.</text>
</comment>
<feature type="region of interest" description="Disordered" evidence="1">
    <location>
        <begin position="428"/>
        <end position="447"/>
    </location>
</feature>
<gene>
    <name evidence="3" type="ORF">SNAT2548_LOCUS7366</name>
</gene>
<dbReference type="SUPFAM" id="SSF57997">
    <property type="entry name" value="Tropomyosin"/>
    <property type="match status" value="2"/>
</dbReference>
<feature type="region of interest" description="Disordered" evidence="1">
    <location>
        <begin position="520"/>
        <end position="542"/>
    </location>
</feature>
<dbReference type="Proteomes" id="UP000604046">
    <property type="component" value="Unassembled WGS sequence"/>
</dbReference>
<evidence type="ECO:0000313" key="4">
    <source>
        <dbReference type="Proteomes" id="UP000604046"/>
    </source>
</evidence>
<feature type="compositionally biased region" description="Low complexity" evidence="1">
    <location>
        <begin position="767"/>
        <end position="777"/>
    </location>
</feature>
<keyword evidence="4" id="KW-1185">Reference proteome</keyword>
<feature type="domain" description="PH" evidence="2">
    <location>
        <begin position="28"/>
        <end position="116"/>
    </location>
</feature>
<feature type="region of interest" description="Disordered" evidence="1">
    <location>
        <begin position="767"/>
        <end position="786"/>
    </location>
</feature>
<evidence type="ECO:0000313" key="3">
    <source>
        <dbReference type="EMBL" id="CAE7213746.1"/>
    </source>
</evidence>
<protein>
    <recommendedName>
        <fullName evidence="2">PH domain-containing protein</fullName>
    </recommendedName>
</protein>